<dbReference type="EMBL" id="JRYO01000203">
    <property type="protein sequence ID" value="KHE91380.1"/>
    <property type="molecule type" value="Genomic_DNA"/>
</dbReference>
<keyword evidence="1" id="KW-0732">Signal</keyword>
<gene>
    <name evidence="2" type="ORF">SCABRO_02873</name>
</gene>
<feature type="chain" id="PRO_5002055155" evidence="1">
    <location>
        <begin position="27"/>
        <end position="142"/>
    </location>
</feature>
<reference evidence="2 3" key="1">
    <citation type="submission" date="2014-10" db="EMBL/GenBank/DDBJ databases">
        <title>Draft genome of anammox bacterium scalindua brodae, obtained using differential coverage binning of sequence data from two enrichment reactors.</title>
        <authorList>
            <person name="Speth D.R."/>
            <person name="Russ L."/>
            <person name="Kartal B."/>
            <person name="Op den Camp H.J."/>
            <person name="Dutilh B.E."/>
            <person name="Jetten M.S."/>
        </authorList>
    </citation>
    <scope>NUCLEOTIDE SEQUENCE [LARGE SCALE GENOMIC DNA]</scope>
    <source>
        <strain evidence="2">RU1</strain>
    </source>
</reference>
<proteinExistence type="predicted"/>
<dbReference type="Proteomes" id="UP000030652">
    <property type="component" value="Unassembled WGS sequence"/>
</dbReference>
<sequence length="142" mass="15500">MKVKNFFVAGIIASAMFLTGATTGFAASDQELCSKQRVNFLKIKMNNGLLPNDEFAPYNFKEVAGAAKEMIAVEAKRTHNDKTHAAISKMVTVHLAKIQEAAQAEAVGAVEVAGHALRFLELSCKACHKVYDTEKKNRKMSP</sequence>
<comment type="caution">
    <text evidence="2">The sequence shown here is derived from an EMBL/GenBank/DDBJ whole genome shotgun (WGS) entry which is preliminary data.</text>
</comment>
<feature type="signal peptide" evidence="1">
    <location>
        <begin position="1"/>
        <end position="26"/>
    </location>
</feature>
<evidence type="ECO:0000313" key="3">
    <source>
        <dbReference type="Proteomes" id="UP000030652"/>
    </source>
</evidence>
<name>A0A0B0EL49_9BACT</name>
<dbReference type="AlphaFoldDB" id="A0A0B0EL49"/>
<organism evidence="2 3">
    <name type="scientific">Candidatus Scalindua brodae</name>
    <dbReference type="NCBI Taxonomy" id="237368"/>
    <lineage>
        <taxon>Bacteria</taxon>
        <taxon>Pseudomonadati</taxon>
        <taxon>Planctomycetota</taxon>
        <taxon>Candidatus Brocadiia</taxon>
        <taxon>Candidatus Brocadiales</taxon>
        <taxon>Candidatus Scalinduaceae</taxon>
        <taxon>Candidatus Scalindua</taxon>
    </lineage>
</organism>
<protein>
    <submittedName>
        <fullName evidence="2">Putative heme protein large subunit NaxL</fullName>
    </submittedName>
</protein>
<evidence type="ECO:0000256" key="1">
    <source>
        <dbReference type="SAM" id="SignalP"/>
    </source>
</evidence>
<accession>A0A0B0EL49</accession>
<evidence type="ECO:0000313" key="2">
    <source>
        <dbReference type="EMBL" id="KHE91380.1"/>
    </source>
</evidence>